<proteinExistence type="predicted"/>
<name>A0A7J6P4B5_PEROL</name>
<organism evidence="2 3">
    <name type="scientific">Perkinsus olseni</name>
    <name type="common">Perkinsus atlanticus</name>
    <dbReference type="NCBI Taxonomy" id="32597"/>
    <lineage>
        <taxon>Eukaryota</taxon>
        <taxon>Sar</taxon>
        <taxon>Alveolata</taxon>
        <taxon>Perkinsozoa</taxon>
        <taxon>Perkinsea</taxon>
        <taxon>Perkinsida</taxon>
        <taxon>Perkinsidae</taxon>
        <taxon>Perkinsus</taxon>
    </lineage>
</organism>
<feature type="compositionally biased region" description="Polar residues" evidence="1">
    <location>
        <begin position="394"/>
        <end position="409"/>
    </location>
</feature>
<feature type="compositionally biased region" description="Low complexity" evidence="1">
    <location>
        <begin position="201"/>
        <end position="213"/>
    </location>
</feature>
<feature type="region of interest" description="Disordered" evidence="1">
    <location>
        <begin position="1"/>
        <end position="315"/>
    </location>
</feature>
<feature type="region of interest" description="Disordered" evidence="1">
    <location>
        <begin position="818"/>
        <end position="862"/>
    </location>
</feature>
<feature type="compositionally biased region" description="Low complexity" evidence="1">
    <location>
        <begin position="72"/>
        <end position="88"/>
    </location>
</feature>
<feature type="compositionally biased region" description="Low complexity" evidence="1">
    <location>
        <begin position="150"/>
        <end position="165"/>
    </location>
</feature>
<dbReference type="AlphaFoldDB" id="A0A7J6P4B5"/>
<gene>
    <name evidence="2" type="ORF">FOZ60_017044</name>
</gene>
<feature type="region of interest" description="Disordered" evidence="1">
    <location>
        <begin position="366"/>
        <end position="409"/>
    </location>
</feature>
<dbReference type="Proteomes" id="UP000541610">
    <property type="component" value="Unassembled WGS sequence"/>
</dbReference>
<feature type="compositionally biased region" description="Basic and acidic residues" evidence="1">
    <location>
        <begin position="118"/>
        <end position="143"/>
    </location>
</feature>
<reference evidence="2 3" key="1">
    <citation type="submission" date="2020-04" db="EMBL/GenBank/DDBJ databases">
        <title>Perkinsus olseni comparative genomics.</title>
        <authorList>
            <person name="Bogema D.R."/>
        </authorList>
    </citation>
    <scope>NUCLEOTIDE SEQUENCE [LARGE SCALE GENOMIC DNA]</scope>
    <source>
        <strain evidence="2">00978-12</strain>
    </source>
</reference>
<feature type="region of interest" description="Disordered" evidence="1">
    <location>
        <begin position="569"/>
        <end position="592"/>
    </location>
</feature>
<dbReference type="EMBL" id="JABANP010000094">
    <property type="protein sequence ID" value="KAF4690677.1"/>
    <property type="molecule type" value="Genomic_DNA"/>
</dbReference>
<accession>A0A7J6P4B5</accession>
<evidence type="ECO:0000256" key="1">
    <source>
        <dbReference type="SAM" id="MobiDB-lite"/>
    </source>
</evidence>
<dbReference type="OrthoDB" id="10689943at2759"/>
<sequence>MASPPGVRRSTVSYSSPMGHSGSIPPASFSFSTSFGHHEVNDPFGNTYSEGGPYAVDLTLPPQSRVGRLTRHSSSSSRSLNRGSSDSLLDTRSVGKPTTNAGKDEGSLRRSFAPPSTSREDQTTETREHGHIRGRSEDAHSETLSDFLNSSGEHSSPSLSSPSISSKEEPSTREMQSIVAESPEASSSPVGGARVMTFDQLELPSDLSSSEAASEVEEQTASVHVDVKEVTDGGSPPRPPADEKPSVAAAVGGRGRSLERPRTPEQLPRPATDDPNNSVVQESQELERESWAADDTIDPAEQRGLPSPTTETRSVEISYADEAFEEESSVFVHDDTFASTDDAAVATAKSQLEGFLLHARSQNAKLQDPLRGQQGAPSTTPAAPLGFEPAWNEGSRSMASPRASESSTNPRQCAMMATTFHIVLDGATIPAPPQPPTVAYTTANYMYVSFNTNSDSGRNEGTGLQCGQSQSGCVIPVPGTTSSVVPGALHMTGSDLEAFSLHAALGGPGYDSPLERSTKRLKVGDSEDFKHEAFGDQLQSNDAARGSVLPVIHDGSTLLARLLSSDGLRPGNGVYPPSETRPPPSSMTSQFPSVLSGYDSHRASTLTGPPLVLEPTLFSSIALGSGSQSSSAANVFTPTIGRTRPRGHVGSSKLAGALNITTDDANGPVRVVRRAHGWVTILRNGGRQATGPYRETVHQCVEDQKEVHRLRVESGMTKPEVMKLLEQMKHVTDRHPSTLLIKKPKKLDYAAPIGVRRMHKGFRASVRVSGREVYGPLRQEVADATCDRAEMMKYRHVVDAPGMRAFVKTLRDRVYPHHQGPRRQVAEAPSPSSQIHNDGDLMPPLPTGGADNQETIMPIMHS</sequence>
<feature type="compositionally biased region" description="Polar residues" evidence="1">
    <location>
        <begin position="274"/>
        <end position="283"/>
    </location>
</feature>
<comment type="caution">
    <text evidence="2">The sequence shown here is derived from an EMBL/GenBank/DDBJ whole genome shotgun (WGS) entry which is preliminary data.</text>
</comment>
<evidence type="ECO:0000313" key="2">
    <source>
        <dbReference type="EMBL" id="KAF4690677.1"/>
    </source>
</evidence>
<evidence type="ECO:0000313" key="3">
    <source>
        <dbReference type="Proteomes" id="UP000541610"/>
    </source>
</evidence>
<protein>
    <submittedName>
        <fullName evidence="2">Uncharacterized protein</fullName>
    </submittedName>
</protein>